<evidence type="ECO:0000313" key="5">
    <source>
        <dbReference type="EMBL" id="GAA3936651.1"/>
    </source>
</evidence>
<dbReference type="NCBIfam" id="TIGR00254">
    <property type="entry name" value="GGDEF"/>
    <property type="match status" value="1"/>
</dbReference>
<feature type="transmembrane region" description="Helical" evidence="3">
    <location>
        <begin position="65"/>
        <end position="83"/>
    </location>
</feature>
<dbReference type="EMBL" id="BAABBN010000012">
    <property type="protein sequence ID" value="GAA3936651.1"/>
    <property type="molecule type" value="Genomic_DNA"/>
</dbReference>
<evidence type="ECO:0000259" key="4">
    <source>
        <dbReference type="PROSITE" id="PS50887"/>
    </source>
</evidence>
<dbReference type="Gene3D" id="3.30.70.270">
    <property type="match status" value="1"/>
</dbReference>
<dbReference type="PANTHER" id="PTHR45138">
    <property type="entry name" value="REGULATORY COMPONENTS OF SENSORY TRANSDUCTION SYSTEM"/>
    <property type="match status" value="1"/>
</dbReference>
<feature type="domain" description="GGDEF" evidence="4">
    <location>
        <begin position="195"/>
        <end position="322"/>
    </location>
</feature>
<gene>
    <name evidence="5" type="ORF">GCM10022277_36300</name>
</gene>
<dbReference type="Proteomes" id="UP001501565">
    <property type="component" value="Unassembled WGS sequence"/>
</dbReference>
<dbReference type="CDD" id="cd01949">
    <property type="entry name" value="GGDEF"/>
    <property type="match status" value="1"/>
</dbReference>
<dbReference type="SMART" id="SM00267">
    <property type="entry name" value="GGDEF"/>
    <property type="match status" value="1"/>
</dbReference>
<dbReference type="Pfam" id="PF00990">
    <property type="entry name" value="GGDEF"/>
    <property type="match status" value="1"/>
</dbReference>
<reference evidence="6" key="1">
    <citation type="journal article" date="2019" name="Int. J. Syst. Evol. Microbiol.">
        <title>The Global Catalogue of Microorganisms (GCM) 10K type strain sequencing project: providing services to taxonomists for standard genome sequencing and annotation.</title>
        <authorList>
            <consortium name="The Broad Institute Genomics Platform"/>
            <consortium name="The Broad Institute Genome Sequencing Center for Infectious Disease"/>
            <person name="Wu L."/>
            <person name="Ma J."/>
        </authorList>
    </citation>
    <scope>NUCLEOTIDE SEQUENCE [LARGE SCALE GENOMIC DNA]</scope>
    <source>
        <strain evidence="6">JCM 17551</strain>
    </source>
</reference>
<keyword evidence="3" id="KW-0812">Transmembrane</keyword>
<evidence type="ECO:0000256" key="1">
    <source>
        <dbReference type="ARBA" id="ARBA00012528"/>
    </source>
</evidence>
<dbReference type="PANTHER" id="PTHR45138:SF9">
    <property type="entry name" value="DIGUANYLATE CYCLASE DGCM-RELATED"/>
    <property type="match status" value="1"/>
</dbReference>
<dbReference type="InterPro" id="IPR000160">
    <property type="entry name" value="GGDEF_dom"/>
</dbReference>
<dbReference type="InterPro" id="IPR043128">
    <property type="entry name" value="Rev_trsase/Diguanyl_cyclase"/>
</dbReference>
<dbReference type="SUPFAM" id="SSF55073">
    <property type="entry name" value="Nucleotide cyclase"/>
    <property type="match status" value="1"/>
</dbReference>
<keyword evidence="6" id="KW-1185">Reference proteome</keyword>
<comment type="catalytic activity">
    <reaction evidence="2">
        <text>2 GTP = 3',3'-c-di-GMP + 2 diphosphate</text>
        <dbReference type="Rhea" id="RHEA:24898"/>
        <dbReference type="ChEBI" id="CHEBI:33019"/>
        <dbReference type="ChEBI" id="CHEBI:37565"/>
        <dbReference type="ChEBI" id="CHEBI:58805"/>
        <dbReference type="EC" id="2.7.7.65"/>
    </reaction>
</comment>
<feature type="transmembrane region" description="Helical" evidence="3">
    <location>
        <begin position="12"/>
        <end position="32"/>
    </location>
</feature>
<dbReference type="EC" id="2.7.7.65" evidence="1"/>
<evidence type="ECO:0000256" key="2">
    <source>
        <dbReference type="ARBA" id="ARBA00034247"/>
    </source>
</evidence>
<dbReference type="PROSITE" id="PS50887">
    <property type="entry name" value="GGDEF"/>
    <property type="match status" value="1"/>
</dbReference>
<name>A0ABP7N4A7_9GAMM</name>
<feature type="transmembrane region" description="Helical" evidence="3">
    <location>
        <begin position="134"/>
        <end position="154"/>
    </location>
</feature>
<dbReference type="InterPro" id="IPR029787">
    <property type="entry name" value="Nucleotide_cyclase"/>
</dbReference>
<evidence type="ECO:0000313" key="6">
    <source>
        <dbReference type="Proteomes" id="UP001501565"/>
    </source>
</evidence>
<comment type="caution">
    <text evidence="5">The sequence shown here is derived from an EMBL/GenBank/DDBJ whole genome shotgun (WGS) entry which is preliminary data.</text>
</comment>
<evidence type="ECO:0000256" key="3">
    <source>
        <dbReference type="SAM" id="Phobius"/>
    </source>
</evidence>
<keyword evidence="3" id="KW-1133">Transmembrane helix</keyword>
<dbReference type="InterPro" id="IPR050469">
    <property type="entry name" value="Diguanylate_Cyclase"/>
</dbReference>
<accession>A0ABP7N4A7</accession>
<organism evidence="5 6">
    <name type="scientific">Litoribacillus peritrichatus</name>
    <dbReference type="NCBI Taxonomy" id="718191"/>
    <lineage>
        <taxon>Bacteria</taxon>
        <taxon>Pseudomonadati</taxon>
        <taxon>Pseudomonadota</taxon>
        <taxon>Gammaproteobacteria</taxon>
        <taxon>Oceanospirillales</taxon>
        <taxon>Oceanospirillaceae</taxon>
        <taxon>Litoribacillus</taxon>
    </lineage>
</organism>
<dbReference type="RefSeq" id="WP_344800031.1">
    <property type="nucleotide sequence ID" value="NZ_BAABBN010000012.1"/>
</dbReference>
<feature type="transmembrane region" description="Helical" evidence="3">
    <location>
        <begin position="38"/>
        <end position="58"/>
    </location>
</feature>
<keyword evidence="3" id="KW-0472">Membrane</keyword>
<sequence>MLDEITQFKFRLRLYLSVFGVAAASFFSALQYSRGETITATISFLGGIYFILVIYLMIHKRHYLWKGRGFLFFIPITILNIIYLQPSFGIYWAYVGVVSFFLVMELKEASLGALAFISAVFYLAYPHYPDYVLYRIYGTILLVGLFTFSFSYLIERLHERINQIATHDSLTNTLNRYTFNTSIEKALNEFNRYQTPATLLLLDLDHFKKINDIHGHQTGDYVLKKVSDLLLDRLRSSDQVFRYGGEEFAILLSQTKLDIAVQLTEELRTMVESHDFKIGKSVTFSGGLSEVQEGDWVTSWLKRCDQALYQAKEDGRNKIVKN</sequence>
<protein>
    <recommendedName>
        <fullName evidence="1">diguanylate cyclase</fullName>
        <ecNumber evidence="1">2.7.7.65</ecNumber>
    </recommendedName>
</protein>
<proteinExistence type="predicted"/>
<feature type="transmembrane region" description="Helical" evidence="3">
    <location>
        <begin position="111"/>
        <end position="128"/>
    </location>
</feature>